<feature type="domain" description="Major facilitator superfamily (MFS) profile" evidence="9">
    <location>
        <begin position="13"/>
        <end position="398"/>
    </location>
</feature>
<comment type="similarity">
    <text evidence="2">Belongs to the major facilitator superfamily. Bcr/CmlA family.</text>
</comment>
<feature type="transmembrane region" description="Helical" evidence="8">
    <location>
        <begin position="313"/>
        <end position="333"/>
    </location>
</feature>
<dbReference type="PANTHER" id="PTHR23502">
    <property type="entry name" value="MAJOR FACILITATOR SUPERFAMILY"/>
    <property type="match status" value="1"/>
</dbReference>
<feature type="transmembrane region" description="Helical" evidence="8">
    <location>
        <begin position="373"/>
        <end position="393"/>
    </location>
</feature>
<keyword evidence="11" id="KW-1185">Reference proteome</keyword>
<sequence>MEANVTGRQYFVLILILGLMTALGPFSIDMYLSGYQAIAADMHTTSASIGLSLASYFIGISAGQLLYGPLLDRFGRKKPLYIGLVVYILASLGCIAAHTLGAFVVVRFIQAIGSCAATVASVAMVRDLFPIKDSAKVFALLMLVVGASPMIAPTVGGYVTVAWGWQSVFIILTLLGAMVLAACIFFLPESHQPDPSISLKPGPIINGFLEVIREPQFATYALTGAWAFAGLFVYVSASPVIFIDIFHVSKETFGWIFAGLSVGFIGSNQLNSLVLRKYRSDQIIGPALLGQAIAGAIFFIGTYYGWFGITGTIIMLFLYLSGLGFAYPNAAALSIAPFKRNAGSAAALMGALQMGIGGLASTFSSLLSKDNPMPMVTIMAGCAILSCVILAGGRTRITNPVLLQDGGDAVVVH</sequence>
<dbReference type="GO" id="GO:0042910">
    <property type="term" value="F:xenobiotic transmembrane transporter activity"/>
    <property type="evidence" value="ECO:0007669"/>
    <property type="project" value="InterPro"/>
</dbReference>
<organism evidence="10 11">
    <name type="scientific">Chitinophaga tropicalis</name>
    <dbReference type="NCBI Taxonomy" id="2683588"/>
    <lineage>
        <taxon>Bacteria</taxon>
        <taxon>Pseudomonadati</taxon>
        <taxon>Bacteroidota</taxon>
        <taxon>Chitinophagia</taxon>
        <taxon>Chitinophagales</taxon>
        <taxon>Chitinophagaceae</taxon>
        <taxon>Chitinophaga</taxon>
    </lineage>
</organism>
<name>A0A7K1U5E9_9BACT</name>
<comment type="caution">
    <text evidence="10">The sequence shown here is derived from an EMBL/GenBank/DDBJ whole genome shotgun (WGS) entry which is preliminary data.</text>
</comment>
<feature type="transmembrane region" description="Helical" evidence="8">
    <location>
        <begin position="10"/>
        <end position="28"/>
    </location>
</feature>
<proteinExistence type="inferred from homology"/>
<dbReference type="InterPro" id="IPR036259">
    <property type="entry name" value="MFS_trans_sf"/>
</dbReference>
<dbReference type="NCBIfam" id="TIGR00710">
    <property type="entry name" value="efflux_Bcr_CflA"/>
    <property type="match status" value="1"/>
</dbReference>
<dbReference type="InterPro" id="IPR004812">
    <property type="entry name" value="Efflux_drug-R_Bcr/CmlA"/>
</dbReference>
<evidence type="ECO:0000256" key="8">
    <source>
        <dbReference type="SAM" id="Phobius"/>
    </source>
</evidence>
<evidence type="ECO:0000259" key="9">
    <source>
        <dbReference type="PROSITE" id="PS50850"/>
    </source>
</evidence>
<dbReference type="RefSeq" id="WP_157307034.1">
    <property type="nucleotide sequence ID" value="NZ_WRXN01000006.1"/>
</dbReference>
<keyword evidence="6 8" id="KW-1133">Transmembrane helix</keyword>
<protein>
    <submittedName>
        <fullName evidence="10">Bcr/CflA family efflux MFS transporter</fullName>
    </submittedName>
</protein>
<evidence type="ECO:0000313" key="10">
    <source>
        <dbReference type="EMBL" id="MVT09588.1"/>
    </source>
</evidence>
<comment type="subcellular location">
    <subcellularLocation>
        <location evidence="1">Cell membrane</location>
        <topology evidence="1">Multi-pass membrane protein</topology>
    </subcellularLocation>
</comment>
<reference evidence="10 11" key="1">
    <citation type="submission" date="2019-12" db="EMBL/GenBank/DDBJ databases">
        <title>Chitinophaga sp. strain ysch24 (GDMCC 1.1355), whole genome shotgun sequence.</title>
        <authorList>
            <person name="Zhang X."/>
        </authorList>
    </citation>
    <scope>NUCLEOTIDE SEQUENCE [LARGE SCALE GENOMIC DNA]</scope>
    <source>
        <strain evidence="11">ysch24</strain>
    </source>
</reference>
<evidence type="ECO:0000256" key="4">
    <source>
        <dbReference type="ARBA" id="ARBA00022475"/>
    </source>
</evidence>
<feature type="transmembrane region" description="Helical" evidence="8">
    <location>
        <begin position="79"/>
        <end position="98"/>
    </location>
</feature>
<evidence type="ECO:0000256" key="7">
    <source>
        <dbReference type="ARBA" id="ARBA00023136"/>
    </source>
</evidence>
<feature type="transmembrane region" description="Helical" evidence="8">
    <location>
        <begin position="165"/>
        <end position="187"/>
    </location>
</feature>
<dbReference type="GO" id="GO:0005886">
    <property type="term" value="C:plasma membrane"/>
    <property type="evidence" value="ECO:0007669"/>
    <property type="project" value="UniProtKB-SubCell"/>
</dbReference>
<keyword evidence="7 8" id="KW-0472">Membrane</keyword>
<dbReference type="InterPro" id="IPR020846">
    <property type="entry name" value="MFS_dom"/>
</dbReference>
<evidence type="ECO:0000256" key="1">
    <source>
        <dbReference type="ARBA" id="ARBA00004651"/>
    </source>
</evidence>
<feature type="transmembrane region" description="Helical" evidence="8">
    <location>
        <begin position="104"/>
        <end position="125"/>
    </location>
</feature>
<feature type="transmembrane region" description="Helical" evidence="8">
    <location>
        <begin position="287"/>
        <end position="307"/>
    </location>
</feature>
<evidence type="ECO:0000256" key="3">
    <source>
        <dbReference type="ARBA" id="ARBA00022448"/>
    </source>
</evidence>
<evidence type="ECO:0000256" key="2">
    <source>
        <dbReference type="ARBA" id="ARBA00006236"/>
    </source>
</evidence>
<accession>A0A7K1U5E9</accession>
<dbReference type="SUPFAM" id="SSF103473">
    <property type="entry name" value="MFS general substrate transporter"/>
    <property type="match status" value="1"/>
</dbReference>
<dbReference type="AlphaFoldDB" id="A0A7K1U5E9"/>
<gene>
    <name evidence="10" type="ORF">GO493_15065</name>
</gene>
<dbReference type="Gene3D" id="1.20.1720.10">
    <property type="entry name" value="Multidrug resistance protein D"/>
    <property type="match status" value="1"/>
</dbReference>
<dbReference type="InterPro" id="IPR011701">
    <property type="entry name" value="MFS"/>
</dbReference>
<dbReference type="Proteomes" id="UP000461730">
    <property type="component" value="Unassembled WGS sequence"/>
</dbReference>
<feature type="transmembrane region" description="Helical" evidence="8">
    <location>
        <begin position="345"/>
        <end position="367"/>
    </location>
</feature>
<evidence type="ECO:0000256" key="6">
    <source>
        <dbReference type="ARBA" id="ARBA00022989"/>
    </source>
</evidence>
<dbReference type="CDD" id="cd17320">
    <property type="entry name" value="MFS_MdfA_MDR_like"/>
    <property type="match status" value="1"/>
</dbReference>
<feature type="transmembrane region" description="Helical" evidence="8">
    <location>
        <begin position="217"/>
        <end position="243"/>
    </location>
</feature>
<keyword evidence="4" id="KW-1003">Cell membrane</keyword>
<keyword evidence="5 8" id="KW-0812">Transmembrane</keyword>
<feature type="transmembrane region" description="Helical" evidence="8">
    <location>
        <begin position="137"/>
        <end position="159"/>
    </location>
</feature>
<feature type="transmembrane region" description="Helical" evidence="8">
    <location>
        <begin position="48"/>
        <end position="67"/>
    </location>
</feature>
<keyword evidence="3" id="KW-0813">Transport</keyword>
<dbReference type="PROSITE" id="PS50850">
    <property type="entry name" value="MFS"/>
    <property type="match status" value="1"/>
</dbReference>
<dbReference type="GO" id="GO:0015385">
    <property type="term" value="F:sodium:proton antiporter activity"/>
    <property type="evidence" value="ECO:0007669"/>
    <property type="project" value="TreeGrafter"/>
</dbReference>
<dbReference type="GO" id="GO:1990961">
    <property type="term" value="P:xenobiotic detoxification by transmembrane export across the plasma membrane"/>
    <property type="evidence" value="ECO:0007669"/>
    <property type="project" value="InterPro"/>
</dbReference>
<evidence type="ECO:0000313" key="11">
    <source>
        <dbReference type="Proteomes" id="UP000461730"/>
    </source>
</evidence>
<evidence type="ECO:0000256" key="5">
    <source>
        <dbReference type="ARBA" id="ARBA00022692"/>
    </source>
</evidence>
<dbReference type="PANTHER" id="PTHR23502:SF132">
    <property type="entry name" value="POLYAMINE TRANSPORTER 2-RELATED"/>
    <property type="match status" value="1"/>
</dbReference>
<feature type="transmembrane region" description="Helical" evidence="8">
    <location>
        <begin position="255"/>
        <end position="275"/>
    </location>
</feature>
<dbReference type="Pfam" id="PF07690">
    <property type="entry name" value="MFS_1"/>
    <property type="match status" value="1"/>
</dbReference>
<dbReference type="EMBL" id="WRXN01000006">
    <property type="protein sequence ID" value="MVT09588.1"/>
    <property type="molecule type" value="Genomic_DNA"/>
</dbReference>